<dbReference type="AlphaFoldDB" id="A0A9J5XGH0"/>
<evidence type="ECO:0000313" key="2">
    <source>
        <dbReference type="Proteomes" id="UP000824120"/>
    </source>
</evidence>
<gene>
    <name evidence="1" type="ORF">H5410_047196</name>
</gene>
<dbReference type="Proteomes" id="UP000824120">
    <property type="component" value="Chromosome 9"/>
</dbReference>
<dbReference type="OrthoDB" id="10549761at2759"/>
<accession>A0A9J5XGH0</accession>
<organism evidence="1 2">
    <name type="scientific">Solanum commersonii</name>
    <name type="common">Commerson's wild potato</name>
    <name type="synonym">Commerson's nightshade</name>
    <dbReference type="NCBI Taxonomy" id="4109"/>
    <lineage>
        <taxon>Eukaryota</taxon>
        <taxon>Viridiplantae</taxon>
        <taxon>Streptophyta</taxon>
        <taxon>Embryophyta</taxon>
        <taxon>Tracheophyta</taxon>
        <taxon>Spermatophyta</taxon>
        <taxon>Magnoliopsida</taxon>
        <taxon>eudicotyledons</taxon>
        <taxon>Gunneridae</taxon>
        <taxon>Pentapetalae</taxon>
        <taxon>asterids</taxon>
        <taxon>lamiids</taxon>
        <taxon>Solanales</taxon>
        <taxon>Solanaceae</taxon>
        <taxon>Solanoideae</taxon>
        <taxon>Solaneae</taxon>
        <taxon>Solanum</taxon>
    </lineage>
</organism>
<proteinExistence type="predicted"/>
<evidence type="ECO:0000313" key="1">
    <source>
        <dbReference type="EMBL" id="KAG5586762.1"/>
    </source>
</evidence>
<keyword evidence="2" id="KW-1185">Reference proteome</keyword>
<sequence length="110" mass="12217">MVALNGGGNKVWSFAICKEISHEVCVGLKMEKEEAVKKKSMVQLDVRKKADYVSLPEGSDLSQPNKRKGSSGEAQRNLLAFLTETLPTSWWLGCSTHQVYHSKWHALPGC</sequence>
<dbReference type="EMBL" id="JACXVP010000009">
    <property type="protein sequence ID" value="KAG5586762.1"/>
    <property type="molecule type" value="Genomic_DNA"/>
</dbReference>
<name>A0A9J5XGH0_SOLCO</name>
<comment type="caution">
    <text evidence="1">The sequence shown here is derived from an EMBL/GenBank/DDBJ whole genome shotgun (WGS) entry which is preliminary data.</text>
</comment>
<protein>
    <submittedName>
        <fullName evidence="1">Uncharacterized protein</fullName>
    </submittedName>
</protein>
<reference evidence="1 2" key="1">
    <citation type="submission" date="2020-09" db="EMBL/GenBank/DDBJ databases">
        <title>De no assembly of potato wild relative species, Solanum commersonii.</title>
        <authorList>
            <person name="Cho K."/>
        </authorList>
    </citation>
    <scope>NUCLEOTIDE SEQUENCE [LARGE SCALE GENOMIC DNA]</scope>
    <source>
        <strain evidence="1">LZ3.2</strain>
        <tissue evidence="1">Leaf</tissue>
    </source>
</reference>